<organism evidence="5 6">
    <name type="scientific">Lodderomyces elongisporus (strain ATCC 11503 / CBS 2605 / JCM 1781 / NBRC 1676 / NRRL YB-4239)</name>
    <name type="common">Yeast</name>
    <name type="synonym">Saccharomyces elongisporus</name>
    <dbReference type="NCBI Taxonomy" id="379508"/>
    <lineage>
        <taxon>Eukaryota</taxon>
        <taxon>Fungi</taxon>
        <taxon>Dikarya</taxon>
        <taxon>Ascomycota</taxon>
        <taxon>Saccharomycotina</taxon>
        <taxon>Pichiomycetes</taxon>
        <taxon>Debaryomycetaceae</taxon>
        <taxon>Candida/Lodderomyces clade</taxon>
        <taxon>Lodderomyces</taxon>
    </lineage>
</organism>
<name>A5DTN9_LODEL</name>
<comment type="cofactor">
    <cofactor evidence="1">
        <name>FMN</name>
        <dbReference type="ChEBI" id="CHEBI:58210"/>
    </cofactor>
</comment>
<dbReference type="PANTHER" id="PTHR22893:SF91">
    <property type="entry name" value="NADPH DEHYDROGENASE 2-RELATED"/>
    <property type="match status" value="1"/>
</dbReference>
<evidence type="ECO:0000313" key="6">
    <source>
        <dbReference type="Proteomes" id="UP000001996"/>
    </source>
</evidence>
<dbReference type="Gene3D" id="3.20.20.70">
    <property type="entry name" value="Aldolase class I"/>
    <property type="match status" value="1"/>
</dbReference>
<dbReference type="SUPFAM" id="SSF51395">
    <property type="entry name" value="FMN-linked oxidoreductases"/>
    <property type="match status" value="1"/>
</dbReference>
<dbReference type="OrthoDB" id="276546at2759"/>
<dbReference type="Pfam" id="PF00724">
    <property type="entry name" value="Oxidored_FMN"/>
    <property type="match status" value="1"/>
</dbReference>
<feature type="domain" description="NADH:flavin oxidoreductase/NADH oxidase N-terminal" evidence="4">
    <location>
        <begin position="10"/>
        <end position="357"/>
    </location>
</feature>
<evidence type="ECO:0000313" key="5">
    <source>
        <dbReference type="EMBL" id="EDK42547.1"/>
    </source>
</evidence>
<dbReference type="GeneID" id="5234904"/>
<dbReference type="InParanoid" id="A5DTN9"/>
<keyword evidence="6" id="KW-1185">Reference proteome</keyword>
<accession>A5DTN9</accession>
<reference evidence="5 6" key="1">
    <citation type="journal article" date="2009" name="Nature">
        <title>Evolution of pathogenicity and sexual reproduction in eight Candida genomes.</title>
        <authorList>
            <person name="Butler G."/>
            <person name="Rasmussen M.D."/>
            <person name="Lin M.F."/>
            <person name="Santos M.A."/>
            <person name="Sakthikumar S."/>
            <person name="Munro C.A."/>
            <person name="Rheinbay E."/>
            <person name="Grabherr M."/>
            <person name="Forche A."/>
            <person name="Reedy J.L."/>
            <person name="Agrafioti I."/>
            <person name="Arnaud M.B."/>
            <person name="Bates S."/>
            <person name="Brown A.J."/>
            <person name="Brunke S."/>
            <person name="Costanzo M.C."/>
            <person name="Fitzpatrick D.A."/>
            <person name="de Groot P.W."/>
            <person name="Harris D."/>
            <person name="Hoyer L.L."/>
            <person name="Hube B."/>
            <person name="Klis F.M."/>
            <person name="Kodira C."/>
            <person name="Lennard N."/>
            <person name="Logue M.E."/>
            <person name="Martin R."/>
            <person name="Neiman A.M."/>
            <person name="Nikolaou E."/>
            <person name="Quail M.A."/>
            <person name="Quinn J."/>
            <person name="Santos M.C."/>
            <person name="Schmitzberger F.F."/>
            <person name="Sherlock G."/>
            <person name="Shah P."/>
            <person name="Silverstein K.A."/>
            <person name="Skrzypek M.S."/>
            <person name="Soll D."/>
            <person name="Staggs R."/>
            <person name="Stansfield I."/>
            <person name="Stumpf M.P."/>
            <person name="Sudbery P.E."/>
            <person name="Srikantha T."/>
            <person name="Zeng Q."/>
            <person name="Berman J."/>
            <person name="Berriman M."/>
            <person name="Heitman J."/>
            <person name="Gow N.A."/>
            <person name="Lorenz M.C."/>
            <person name="Birren B.W."/>
            <person name="Kellis M."/>
            <person name="Cuomo C.A."/>
        </authorList>
    </citation>
    <scope>NUCLEOTIDE SEQUENCE [LARGE SCALE GENOMIC DNA]</scope>
    <source>
        <strain evidence="6">ATCC 11503 / BCRC 21390 / CBS 2605 / JCM 1781 / NBRC 1676 / NRRL YB-4239</strain>
    </source>
</reference>
<protein>
    <recommendedName>
        <fullName evidence="4">NADH:flavin oxidoreductase/NADH oxidase N-terminal domain-containing protein</fullName>
    </recommendedName>
</protein>
<dbReference type="eggNOG" id="KOG0134">
    <property type="taxonomic scope" value="Eukaryota"/>
</dbReference>
<dbReference type="Proteomes" id="UP000001996">
    <property type="component" value="Unassembled WGS sequence"/>
</dbReference>
<dbReference type="EMBL" id="CH981524">
    <property type="protein sequence ID" value="EDK42547.1"/>
    <property type="molecule type" value="Genomic_DNA"/>
</dbReference>
<evidence type="ECO:0000256" key="3">
    <source>
        <dbReference type="ARBA" id="ARBA00022643"/>
    </source>
</evidence>
<sequence length="396" mass="44453">MTNSAVQESNLFKPIKVGNITLPHRLAHLPNTRNRAEIETLIPTDLQKQYYTDRAKSGALLVTEGTIATPKLGWYPGVPGIWTKEQALGWKQIVDSVHEAGGRIAVQLWALGRVTPPALLKAKGMEYVAPSAVYENEEAEKAAKEAGNPLRELTAEEIHQLVTEDYPNAINLALNVAGFDFVEFHVANGYAISQFINPLVNNRTDEYGGPIENRARFLFELLDNAFKVADPKKIALRISPENQYQEPTNPSAIEDYAYIAKELQIRADQGNEVAFIDVVDGTFDLGSGSKNVDISKILENWKGIVLRGGRYTYDKDNKWKGVLADVNTDDRTLIGFGRYFIANPDLPTRIRDDLELNKYDRSTFYTNYNYGYNTYPFYGQKVDADPEEQRKGKPLA</sequence>
<dbReference type="PANTHER" id="PTHR22893">
    <property type="entry name" value="NADH OXIDOREDUCTASE-RELATED"/>
    <property type="match status" value="1"/>
</dbReference>
<keyword evidence="3" id="KW-0285">Flavoprotein</keyword>
<dbReference type="RefSeq" id="XP_001528205.1">
    <property type="nucleotide sequence ID" value="XM_001528155.1"/>
</dbReference>
<dbReference type="HOGENOM" id="CLU_012153_0_0_1"/>
<dbReference type="VEuPathDB" id="FungiDB:LELG_00725"/>
<dbReference type="KEGG" id="lel:PVL30_000699"/>
<proteinExistence type="inferred from homology"/>
<dbReference type="GO" id="GO:0010181">
    <property type="term" value="F:FMN binding"/>
    <property type="evidence" value="ECO:0007669"/>
    <property type="project" value="InterPro"/>
</dbReference>
<comment type="similarity">
    <text evidence="2">Belongs to the NADH:flavin oxidoreductase/NADH oxidase family.</text>
</comment>
<evidence type="ECO:0000259" key="4">
    <source>
        <dbReference type="Pfam" id="PF00724"/>
    </source>
</evidence>
<dbReference type="InterPro" id="IPR013785">
    <property type="entry name" value="Aldolase_TIM"/>
</dbReference>
<gene>
    <name evidence="5" type="ORF">LELG_00725</name>
</gene>
<dbReference type="GO" id="GO:0003959">
    <property type="term" value="F:NADPH dehydrogenase activity"/>
    <property type="evidence" value="ECO:0007669"/>
    <property type="project" value="TreeGrafter"/>
</dbReference>
<dbReference type="OMA" id="QIWGQGR"/>
<evidence type="ECO:0000256" key="1">
    <source>
        <dbReference type="ARBA" id="ARBA00001917"/>
    </source>
</evidence>
<dbReference type="AlphaFoldDB" id="A5DTN9"/>
<dbReference type="InterPro" id="IPR045247">
    <property type="entry name" value="Oye-like"/>
</dbReference>
<keyword evidence="3" id="KW-0288">FMN</keyword>
<evidence type="ECO:0000256" key="2">
    <source>
        <dbReference type="ARBA" id="ARBA00005979"/>
    </source>
</evidence>
<dbReference type="InterPro" id="IPR001155">
    <property type="entry name" value="OxRdtase_FMN_N"/>
</dbReference>